<accession>A0A0B7A6L7</accession>
<dbReference type="AlphaFoldDB" id="A0A0B7A6L7"/>
<organism evidence="2">
    <name type="scientific">Arion vulgaris</name>
    <dbReference type="NCBI Taxonomy" id="1028688"/>
    <lineage>
        <taxon>Eukaryota</taxon>
        <taxon>Metazoa</taxon>
        <taxon>Spiralia</taxon>
        <taxon>Lophotrochozoa</taxon>
        <taxon>Mollusca</taxon>
        <taxon>Gastropoda</taxon>
        <taxon>Heterobranchia</taxon>
        <taxon>Euthyneura</taxon>
        <taxon>Panpulmonata</taxon>
        <taxon>Eupulmonata</taxon>
        <taxon>Stylommatophora</taxon>
        <taxon>Helicina</taxon>
        <taxon>Arionoidea</taxon>
        <taxon>Arionidae</taxon>
        <taxon>Arion</taxon>
    </lineage>
</organism>
<feature type="non-terminal residue" evidence="2">
    <location>
        <position position="1"/>
    </location>
</feature>
<evidence type="ECO:0000313" key="2">
    <source>
        <dbReference type="EMBL" id="CEK75661.1"/>
    </source>
</evidence>
<reference evidence="2" key="1">
    <citation type="submission" date="2014-12" db="EMBL/GenBank/DDBJ databases">
        <title>Insight into the proteome of Arion vulgaris.</title>
        <authorList>
            <person name="Aradska J."/>
            <person name="Bulat T."/>
            <person name="Smidak R."/>
            <person name="Sarate P."/>
            <person name="Gangsoo J."/>
            <person name="Sialana F."/>
            <person name="Bilban M."/>
            <person name="Lubec G."/>
        </authorList>
    </citation>
    <scope>NUCLEOTIDE SEQUENCE</scope>
    <source>
        <tissue evidence="2">Skin</tissue>
    </source>
</reference>
<dbReference type="PANTHER" id="PTHR43943:SF2">
    <property type="entry name" value="DEHYDROGENASE_REDUCTASE 4"/>
    <property type="match status" value="1"/>
</dbReference>
<dbReference type="Pfam" id="PF00106">
    <property type="entry name" value="adh_short"/>
    <property type="match status" value="1"/>
</dbReference>
<dbReference type="PANTHER" id="PTHR43943">
    <property type="entry name" value="DEHYDROGENASE/REDUCTASE (SDR FAMILY) MEMBER 4"/>
    <property type="match status" value="1"/>
</dbReference>
<comment type="similarity">
    <text evidence="1">Belongs to the short-chain dehydrogenases/reductases (SDR) family.</text>
</comment>
<dbReference type="GO" id="GO:0004090">
    <property type="term" value="F:carbonyl reductase (NADPH) activity"/>
    <property type="evidence" value="ECO:0007669"/>
    <property type="project" value="TreeGrafter"/>
</dbReference>
<sequence>QSFNFHSQSRRTLTNKEEIMTSVVAKLAGKVAVVTASTEGIGFAIARRLAQDGAKVMLSSRRQQNVDRAVKELRAEISMLMELFVMSATRRIVYVYLRRQPQNLEALIF</sequence>
<evidence type="ECO:0000256" key="1">
    <source>
        <dbReference type="ARBA" id="ARBA00006484"/>
    </source>
</evidence>
<dbReference type="SUPFAM" id="SSF51735">
    <property type="entry name" value="NAD(P)-binding Rossmann-fold domains"/>
    <property type="match status" value="1"/>
</dbReference>
<protein>
    <submittedName>
        <fullName evidence="2">Uncharacterized protein</fullName>
    </submittedName>
</protein>
<gene>
    <name evidence="2" type="primary">ORF96470</name>
</gene>
<proteinExistence type="inferred from homology"/>
<dbReference type="InterPro" id="IPR036291">
    <property type="entry name" value="NAD(P)-bd_dom_sf"/>
</dbReference>
<dbReference type="InterPro" id="IPR002347">
    <property type="entry name" value="SDR_fam"/>
</dbReference>
<dbReference type="Gene3D" id="3.40.50.720">
    <property type="entry name" value="NAD(P)-binding Rossmann-like Domain"/>
    <property type="match status" value="1"/>
</dbReference>
<dbReference type="EMBL" id="HACG01028796">
    <property type="protein sequence ID" value="CEK75661.1"/>
    <property type="molecule type" value="Transcribed_RNA"/>
</dbReference>
<name>A0A0B7A6L7_9EUPU</name>